<protein>
    <recommendedName>
        <fullName evidence="3">PH domain-containing protein</fullName>
    </recommendedName>
</protein>
<proteinExistence type="predicted"/>
<dbReference type="Pfam" id="PF25362">
    <property type="entry name" value="bPH_11"/>
    <property type="match status" value="1"/>
</dbReference>
<feature type="domain" description="PH" evidence="3">
    <location>
        <begin position="82"/>
        <end position="193"/>
    </location>
</feature>
<reference evidence="4 5" key="1">
    <citation type="submission" date="2020-08" db="EMBL/GenBank/DDBJ databases">
        <title>Sequencing the genomes of 1000 actinobacteria strains.</title>
        <authorList>
            <person name="Klenk H.-P."/>
        </authorList>
    </citation>
    <scope>NUCLEOTIDE SEQUENCE [LARGE SCALE GENOMIC DNA]</scope>
    <source>
        <strain evidence="4 5">DSM 23974</strain>
    </source>
</reference>
<sequence length="222" mass="24038">MNATAVLIDASSRTLGEIRPVPPAGPAKDYSDVYLPILGVTGACILLAVGLVLWGWHRRRRSQSHVAAPQLMPESLYELEPRAASEGMYVATVFGRDRLDRVAAHRLGVRSHARLEVHSAGEHPGVAILRPRVENLFIPAEDVTDAGAGSGMVGKFVEPDGLLLVSWRLGEDEVTTGFRPRDPVDRARVLESLRALRTTRETTAVEGGSGRAPETAGQEHTR</sequence>
<dbReference type="InterPro" id="IPR057446">
    <property type="entry name" value="PH_bac"/>
</dbReference>
<keyword evidence="2" id="KW-1133">Transmembrane helix</keyword>
<evidence type="ECO:0000313" key="5">
    <source>
        <dbReference type="Proteomes" id="UP000540191"/>
    </source>
</evidence>
<accession>A0A7W7M372</accession>
<dbReference type="AlphaFoldDB" id="A0A7W7M372"/>
<gene>
    <name evidence="4" type="ORF">HDA30_000841</name>
</gene>
<evidence type="ECO:0000313" key="4">
    <source>
        <dbReference type="EMBL" id="MBB4735333.1"/>
    </source>
</evidence>
<keyword evidence="5" id="KW-1185">Reference proteome</keyword>
<dbReference type="EMBL" id="JACHNA010000001">
    <property type="protein sequence ID" value="MBB4735333.1"/>
    <property type="molecule type" value="Genomic_DNA"/>
</dbReference>
<keyword evidence="2" id="KW-0472">Membrane</keyword>
<organism evidence="4 5">
    <name type="scientific">Micrococcus cohnii</name>
    <dbReference type="NCBI Taxonomy" id="993416"/>
    <lineage>
        <taxon>Bacteria</taxon>
        <taxon>Bacillati</taxon>
        <taxon>Actinomycetota</taxon>
        <taxon>Actinomycetes</taxon>
        <taxon>Micrococcales</taxon>
        <taxon>Micrococcaceae</taxon>
        <taxon>Micrococcus</taxon>
    </lineage>
</organism>
<dbReference type="RefSeq" id="WP_184241198.1">
    <property type="nucleotide sequence ID" value="NZ_JACHNA010000001.1"/>
</dbReference>
<dbReference type="Proteomes" id="UP000540191">
    <property type="component" value="Unassembled WGS sequence"/>
</dbReference>
<evidence type="ECO:0000256" key="1">
    <source>
        <dbReference type="SAM" id="MobiDB-lite"/>
    </source>
</evidence>
<evidence type="ECO:0000259" key="3">
    <source>
        <dbReference type="Pfam" id="PF25362"/>
    </source>
</evidence>
<feature type="transmembrane region" description="Helical" evidence="2">
    <location>
        <begin position="33"/>
        <end position="56"/>
    </location>
</feature>
<feature type="region of interest" description="Disordered" evidence="1">
    <location>
        <begin position="199"/>
        <end position="222"/>
    </location>
</feature>
<comment type="caution">
    <text evidence="4">The sequence shown here is derived from an EMBL/GenBank/DDBJ whole genome shotgun (WGS) entry which is preliminary data.</text>
</comment>
<name>A0A7W7M372_9MICC</name>
<evidence type="ECO:0000256" key="2">
    <source>
        <dbReference type="SAM" id="Phobius"/>
    </source>
</evidence>
<keyword evidence="2" id="KW-0812">Transmembrane</keyword>